<name>A0A381PC92_9ZZZZ</name>
<dbReference type="AlphaFoldDB" id="A0A381PC92"/>
<sequence>MLNTSTLSVSVSPGRTGEGQVISEIPAAPWLESPKKPSVSNLIIKEPVCQPDAIRLP</sequence>
<dbReference type="EMBL" id="UINC01000927">
    <property type="protein sequence ID" value="SUZ63908.1"/>
    <property type="molecule type" value="Genomic_DNA"/>
</dbReference>
<reference evidence="1" key="1">
    <citation type="submission" date="2018-05" db="EMBL/GenBank/DDBJ databases">
        <authorList>
            <person name="Lanie J.A."/>
            <person name="Ng W.-L."/>
            <person name="Kazmierczak K.M."/>
            <person name="Andrzejewski T.M."/>
            <person name="Davidsen T.M."/>
            <person name="Wayne K.J."/>
            <person name="Tettelin H."/>
            <person name="Glass J.I."/>
            <person name="Rusch D."/>
            <person name="Podicherti R."/>
            <person name="Tsui H.-C.T."/>
            <person name="Winkler M.E."/>
        </authorList>
    </citation>
    <scope>NUCLEOTIDE SEQUENCE</scope>
</reference>
<organism evidence="1">
    <name type="scientific">marine metagenome</name>
    <dbReference type="NCBI Taxonomy" id="408172"/>
    <lineage>
        <taxon>unclassified sequences</taxon>
        <taxon>metagenomes</taxon>
        <taxon>ecological metagenomes</taxon>
    </lineage>
</organism>
<protein>
    <submittedName>
        <fullName evidence="1">Uncharacterized protein</fullName>
    </submittedName>
</protein>
<gene>
    <name evidence="1" type="ORF">METZ01_LOCUS16762</name>
</gene>
<evidence type="ECO:0000313" key="1">
    <source>
        <dbReference type="EMBL" id="SUZ63908.1"/>
    </source>
</evidence>
<proteinExistence type="predicted"/>
<accession>A0A381PC92</accession>